<sequence>MRPDRLDVPLPTGVSDPVSGEPVFITYRDIPKYIDDVFYQAYSWYAMVKLLEYPPYPGGWMDWPSVAVDVLAAFTYEQNLIDQKTPEEKP</sequence>
<protein>
    <submittedName>
        <fullName evidence="1">Uncharacterized protein</fullName>
    </submittedName>
</protein>
<accession>A0A7C3EBW5</accession>
<dbReference type="AlphaFoldDB" id="A0A7C3EBW5"/>
<organism evidence="1">
    <name type="scientific">Gracilinema caldarium</name>
    <dbReference type="NCBI Taxonomy" id="215591"/>
    <lineage>
        <taxon>Bacteria</taxon>
        <taxon>Pseudomonadati</taxon>
        <taxon>Spirochaetota</taxon>
        <taxon>Spirochaetia</taxon>
        <taxon>Spirochaetales</taxon>
        <taxon>Breznakiellaceae</taxon>
        <taxon>Gracilinema</taxon>
    </lineage>
</organism>
<dbReference type="EMBL" id="DSVL01000144">
    <property type="protein sequence ID" value="HFH28810.1"/>
    <property type="molecule type" value="Genomic_DNA"/>
</dbReference>
<proteinExistence type="predicted"/>
<name>A0A7C3EBW5_9SPIR</name>
<evidence type="ECO:0000313" key="1">
    <source>
        <dbReference type="EMBL" id="HFH28810.1"/>
    </source>
</evidence>
<reference evidence="1" key="1">
    <citation type="journal article" date="2020" name="mSystems">
        <title>Genome- and Community-Level Interaction Insights into Carbon Utilization and Element Cycling Functions of Hydrothermarchaeota in Hydrothermal Sediment.</title>
        <authorList>
            <person name="Zhou Z."/>
            <person name="Liu Y."/>
            <person name="Xu W."/>
            <person name="Pan J."/>
            <person name="Luo Z.H."/>
            <person name="Li M."/>
        </authorList>
    </citation>
    <scope>NUCLEOTIDE SEQUENCE [LARGE SCALE GENOMIC DNA]</scope>
    <source>
        <strain evidence="1">SpSt-503</strain>
    </source>
</reference>
<gene>
    <name evidence="1" type="ORF">ENS59_04770</name>
</gene>
<comment type="caution">
    <text evidence="1">The sequence shown here is derived from an EMBL/GenBank/DDBJ whole genome shotgun (WGS) entry which is preliminary data.</text>
</comment>